<feature type="domain" description="AAA+ ATPase" evidence="1">
    <location>
        <begin position="55"/>
        <end position="221"/>
    </location>
</feature>
<dbReference type="CDD" id="cd00009">
    <property type="entry name" value="AAA"/>
    <property type="match status" value="1"/>
</dbReference>
<dbReference type="InterPro" id="IPR003593">
    <property type="entry name" value="AAA+_ATPase"/>
</dbReference>
<dbReference type="SUPFAM" id="SSF52540">
    <property type="entry name" value="P-loop containing nucleoside triphosphate hydrolases"/>
    <property type="match status" value="1"/>
</dbReference>
<dbReference type="InterPro" id="IPR050764">
    <property type="entry name" value="CbbQ/NirQ/NorQ/GpvN"/>
</dbReference>
<dbReference type="EMBL" id="CAFAAB010000020">
    <property type="protein sequence ID" value="CAB4777626.1"/>
    <property type="molecule type" value="Genomic_DNA"/>
</dbReference>
<dbReference type="SMART" id="SM00382">
    <property type="entry name" value="AAA"/>
    <property type="match status" value="1"/>
</dbReference>
<dbReference type="InterPro" id="IPR011704">
    <property type="entry name" value="ATPase_dyneun-rel_AAA"/>
</dbReference>
<dbReference type="GO" id="GO:0005524">
    <property type="term" value="F:ATP binding"/>
    <property type="evidence" value="ECO:0007669"/>
    <property type="project" value="InterPro"/>
</dbReference>
<protein>
    <submittedName>
        <fullName evidence="2">Unannotated protein</fullName>
    </submittedName>
</protein>
<dbReference type="PANTHER" id="PTHR42759:SF1">
    <property type="entry name" value="MAGNESIUM-CHELATASE SUBUNIT CHLD"/>
    <property type="match status" value="1"/>
</dbReference>
<sequence length="314" mass="34943">MSSIDPRKELADRLGLAEVPPARFENVAEVIEKLRQNDYLSDEAIASVTFLADRLAKPVLVEGPAGTGKTALAKAVADAVGARLIRLQCYEGLDESKALYEWNYRKQLLRIQAGRSESSAEDWSALEEDIFAEEFLLTRPLLEAISATEPVVLLIDEIDRVELETEALLLEILSEYQVSIPELGTVKAKQIPMVFLTSNNTRELSEALKRRCLYLYVGYPDVERERDIIISRVPGISTALAEQIARVVRSLRNLDLKKAPSVSETLDWARTLVLLGREEIGEADAVATLHILLKYQTDLEKATKELVGRGKALA</sequence>
<gene>
    <name evidence="2" type="ORF">UFOPK2958_00299</name>
</gene>
<dbReference type="PANTHER" id="PTHR42759">
    <property type="entry name" value="MOXR FAMILY PROTEIN"/>
    <property type="match status" value="1"/>
</dbReference>
<name>A0A6J6W2E8_9ZZZZ</name>
<organism evidence="2">
    <name type="scientific">freshwater metagenome</name>
    <dbReference type="NCBI Taxonomy" id="449393"/>
    <lineage>
        <taxon>unclassified sequences</taxon>
        <taxon>metagenomes</taxon>
        <taxon>ecological metagenomes</taxon>
    </lineage>
</organism>
<dbReference type="Pfam" id="PF07728">
    <property type="entry name" value="AAA_5"/>
    <property type="match status" value="1"/>
</dbReference>
<dbReference type="AlphaFoldDB" id="A0A6J6W2E8"/>
<evidence type="ECO:0000259" key="1">
    <source>
        <dbReference type="SMART" id="SM00382"/>
    </source>
</evidence>
<evidence type="ECO:0000313" key="2">
    <source>
        <dbReference type="EMBL" id="CAB4777626.1"/>
    </source>
</evidence>
<dbReference type="InterPro" id="IPR027417">
    <property type="entry name" value="P-loop_NTPase"/>
</dbReference>
<reference evidence="2" key="1">
    <citation type="submission" date="2020-05" db="EMBL/GenBank/DDBJ databases">
        <authorList>
            <person name="Chiriac C."/>
            <person name="Salcher M."/>
            <person name="Ghai R."/>
            <person name="Kavagutti S V."/>
        </authorList>
    </citation>
    <scope>NUCLEOTIDE SEQUENCE</scope>
</reference>
<proteinExistence type="predicted"/>
<dbReference type="Gene3D" id="3.40.50.300">
    <property type="entry name" value="P-loop containing nucleotide triphosphate hydrolases"/>
    <property type="match status" value="1"/>
</dbReference>
<dbReference type="GO" id="GO:0016887">
    <property type="term" value="F:ATP hydrolysis activity"/>
    <property type="evidence" value="ECO:0007669"/>
    <property type="project" value="InterPro"/>
</dbReference>
<accession>A0A6J6W2E8</accession>